<feature type="domain" description="MgsA AAA+ ATPase C-terminal" evidence="2">
    <location>
        <begin position="507"/>
        <end position="602"/>
    </location>
</feature>
<dbReference type="GO" id="GO:0000731">
    <property type="term" value="P:DNA synthesis involved in DNA repair"/>
    <property type="evidence" value="ECO:0007669"/>
    <property type="project" value="TreeGrafter"/>
</dbReference>
<dbReference type="SUPFAM" id="SSF48019">
    <property type="entry name" value="post-AAA+ oligomerization domain-like"/>
    <property type="match status" value="1"/>
</dbReference>
<accession>A0A9K3CQ59</accession>
<dbReference type="EMBL" id="BDIP01000220">
    <property type="protein sequence ID" value="GIQ80687.1"/>
    <property type="molecule type" value="Genomic_DNA"/>
</dbReference>
<protein>
    <recommendedName>
        <fullName evidence="2">MgsA AAA+ ATPase C-terminal domain-containing protein</fullName>
    </recommendedName>
</protein>
<reference evidence="3 4" key="1">
    <citation type="journal article" date="2018" name="PLoS ONE">
        <title>The draft genome of Kipferlia bialata reveals reductive genome evolution in fornicate parasites.</title>
        <authorList>
            <person name="Tanifuji G."/>
            <person name="Takabayashi S."/>
            <person name="Kume K."/>
            <person name="Takagi M."/>
            <person name="Nakayama T."/>
            <person name="Kamikawa R."/>
            <person name="Inagaki Y."/>
            <person name="Hashimoto T."/>
        </authorList>
    </citation>
    <scope>NUCLEOTIDE SEQUENCE [LARGE SCALE GENOMIC DNA]</scope>
    <source>
        <strain evidence="3">NY0173</strain>
    </source>
</reference>
<dbReference type="InterPro" id="IPR021886">
    <property type="entry name" value="MgsA_C"/>
</dbReference>
<feature type="compositionally biased region" description="Low complexity" evidence="1">
    <location>
        <begin position="63"/>
        <end position="77"/>
    </location>
</feature>
<sequence length="654" mass="70049">MSVSDDYSTEEDVSLTEDPSIEIQVVSTPARSLSRSHSLTHVAAKETPPIAALSPRSPGSPGRGLAHSSSLSRGLSQSGSLRSLSLSRVMSSPHIWTLDMQDPPLSELEGVELMGACHRIVAVTVCHVYICNTNMPKPSSALLDAARAEFQRECEERNIGTPSKKETERVDGGWDGEAGATPEVDSAYASSASPSAPPPVALPLSLSLSIEGERDVPEYPEGESSLSKRRRPTALFLSSTESPGRFSTSPSRGSHFSPSPTLSSASSARYIAGNPVSILLSGPPSCGKTTLARLYVSMLELVSPGADVQLFDEAHRLSKVKQTKLTNLVEAGHITIVLCTTEPRKLGESLIHCCTHFPMEAPTPKDTLEILIRAASILQTEGVQTEDTTTTAAPTREGDANSHTLLTKMEQGGRTEPLTHTPCLPPLPPRVIASLAMLPPRKALQALYRHHIARATVGPGGKRPRVDDMDTASLAGFVRQKGEIEHDRAGDHHYDGASCLIKSMRASDRDATALYAARMIAGNDTPMVCRRVAIHAAEDVGTGDWQCIQRVAAMTGRGKKIDASNPLLAFGACLEVSTAPKAHTVIDYASGARLAVEDYLAQTHPVIPIGALMPVDIQADTKEERERERDNLIPEGVPDFEIPQLPYRRPGALG</sequence>
<dbReference type="InterPro" id="IPR051314">
    <property type="entry name" value="AAA_ATPase_RarA/MGS1/WRNIP1"/>
</dbReference>
<feature type="compositionally biased region" description="Low complexity" evidence="1">
    <location>
        <begin position="254"/>
        <end position="264"/>
    </location>
</feature>
<feature type="compositionally biased region" description="Basic and acidic residues" evidence="1">
    <location>
        <begin position="154"/>
        <end position="172"/>
    </location>
</feature>
<feature type="region of interest" description="Disordered" evidence="1">
    <location>
        <begin position="215"/>
        <end position="264"/>
    </location>
</feature>
<dbReference type="GO" id="GO:0006261">
    <property type="term" value="P:DNA-templated DNA replication"/>
    <property type="evidence" value="ECO:0007669"/>
    <property type="project" value="TreeGrafter"/>
</dbReference>
<gene>
    <name evidence="3" type="ORF">KIPB_001522</name>
</gene>
<proteinExistence type="predicted"/>
<dbReference type="AlphaFoldDB" id="A0A9K3CQ59"/>
<dbReference type="Gene3D" id="1.20.272.10">
    <property type="match status" value="1"/>
</dbReference>
<feature type="region of interest" description="Disordered" evidence="1">
    <location>
        <begin position="621"/>
        <end position="654"/>
    </location>
</feature>
<feature type="region of interest" description="Disordered" evidence="1">
    <location>
        <begin position="154"/>
        <end position="197"/>
    </location>
</feature>
<dbReference type="GO" id="GO:0003677">
    <property type="term" value="F:DNA binding"/>
    <property type="evidence" value="ECO:0007669"/>
    <property type="project" value="InterPro"/>
</dbReference>
<dbReference type="InterPro" id="IPR027417">
    <property type="entry name" value="P-loop_NTPase"/>
</dbReference>
<dbReference type="InterPro" id="IPR008921">
    <property type="entry name" value="DNA_pol3_clamp-load_cplx_C"/>
</dbReference>
<dbReference type="SUPFAM" id="SSF52540">
    <property type="entry name" value="P-loop containing nucleoside triphosphate hydrolases"/>
    <property type="match status" value="1"/>
</dbReference>
<name>A0A9K3CQ59_9EUKA</name>
<keyword evidence="4" id="KW-1185">Reference proteome</keyword>
<feature type="compositionally biased region" description="Polar residues" evidence="1">
    <location>
        <begin position="236"/>
        <end position="252"/>
    </location>
</feature>
<comment type="caution">
    <text evidence="3">The sequence shown here is derived from an EMBL/GenBank/DDBJ whole genome shotgun (WGS) entry which is preliminary data.</text>
</comment>
<evidence type="ECO:0000256" key="1">
    <source>
        <dbReference type="SAM" id="MobiDB-lite"/>
    </source>
</evidence>
<dbReference type="GO" id="GO:0017116">
    <property type="term" value="F:single-stranded DNA helicase activity"/>
    <property type="evidence" value="ECO:0007669"/>
    <property type="project" value="TreeGrafter"/>
</dbReference>
<dbReference type="GO" id="GO:0008047">
    <property type="term" value="F:enzyme activator activity"/>
    <property type="evidence" value="ECO:0007669"/>
    <property type="project" value="TreeGrafter"/>
</dbReference>
<feature type="compositionally biased region" description="Basic and acidic residues" evidence="1">
    <location>
        <begin position="621"/>
        <end position="632"/>
    </location>
</feature>
<dbReference type="Proteomes" id="UP000265618">
    <property type="component" value="Unassembled WGS sequence"/>
</dbReference>
<dbReference type="PANTHER" id="PTHR13779">
    <property type="entry name" value="WERNER HELICASE-INTERACTING PROTEIN 1 FAMILY MEMBER"/>
    <property type="match status" value="1"/>
</dbReference>
<evidence type="ECO:0000313" key="4">
    <source>
        <dbReference type="Proteomes" id="UP000265618"/>
    </source>
</evidence>
<dbReference type="OrthoDB" id="6484078at2759"/>
<evidence type="ECO:0000313" key="3">
    <source>
        <dbReference type="EMBL" id="GIQ80687.1"/>
    </source>
</evidence>
<feature type="compositionally biased region" description="Polar residues" evidence="1">
    <location>
        <begin position="25"/>
        <end position="39"/>
    </location>
</feature>
<evidence type="ECO:0000259" key="2">
    <source>
        <dbReference type="Pfam" id="PF12002"/>
    </source>
</evidence>
<organism evidence="3 4">
    <name type="scientific">Kipferlia bialata</name>
    <dbReference type="NCBI Taxonomy" id="797122"/>
    <lineage>
        <taxon>Eukaryota</taxon>
        <taxon>Metamonada</taxon>
        <taxon>Carpediemonas-like organisms</taxon>
        <taxon>Kipferlia</taxon>
    </lineage>
</organism>
<dbReference type="PANTHER" id="PTHR13779:SF7">
    <property type="entry name" value="ATPASE WRNIP1"/>
    <property type="match status" value="1"/>
</dbReference>
<feature type="region of interest" description="Disordered" evidence="1">
    <location>
        <begin position="1"/>
        <end position="77"/>
    </location>
</feature>
<dbReference type="Pfam" id="PF12002">
    <property type="entry name" value="MgsA_C"/>
    <property type="match status" value="1"/>
</dbReference>